<dbReference type="InterPro" id="IPR046342">
    <property type="entry name" value="CBS_dom_sf"/>
</dbReference>
<gene>
    <name evidence="5" type="ORF">V8G54_015388</name>
</gene>
<dbReference type="SMART" id="SM00116">
    <property type="entry name" value="CBS"/>
    <property type="match status" value="4"/>
</dbReference>
<evidence type="ECO:0000259" key="4">
    <source>
        <dbReference type="PROSITE" id="PS51371"/>
    </source>
</evidence>
<dbReference type="PANTHER" id="PTHR13780:SF47">
    <property type="entry name" value="SNF1-RELATED PROTEIN KINASE REGULATORY SUBUNIT GAMMA-1-LIKE"/>
    <property type="match status" value="1"/>
</dbReference>
<dbReference type="AlphaFoldDB" id="A0AAQ3NL08"/>
<dbReference type="PROSITE" id="PS51371">
    <property type="entry name" value="CBS"/>
    <property type="match status" value="3"/>
</dbReference>
<accession>A0AAQ3NL08</accession>
<dbReference type="InterPro" id="IPR000644">
    <property type="entry name" value="CBS_dom"/>
</dbReference>
<evidence type="ECO:0000313" key="6">
    <source>
        <dbReference type="Proteomes" id="UP001374535"/>
    </source>
</evidence>
<evidence type="ECO:0000256" key="1">
    <source>
        <dbReference type="ARBA" id="ARBA00022737"/>
    </source>
</evidence>
<dbReference type="Gene3D" id="3.10.580.10">
    <property type="entry name" value="CBS-domain"/>
    <property type="match status" value="2"/>
</dbReference>
<dbReference type="Pfam" id="PF00571">
    <property type="entry name" value="CBS"/>
    <property type="match status" value="2"/>
</dbReference>
<evidence type="ECO:0000313" key="5">
    <source>
        <dbReference type="EMBL" id="WVZ10858.1"/>
    </source>
</evidence>
<evidence type="ECO:0000256" key="3">
    <source>
        <dbReference type="PROSITE-ProRule" id="PRU00703"/>
    </source>
</evidence>
<evidence type="ECO:0000256" key="2">
    <source>
        <dbReference type="ARBA" id="ARBA00023122"/>
    </source>
</evidence>
<dbReference type="Proteomes" id="UP001374535">
    <property type="component" value="Chromosome 5"/>
</dbReference>
<reference evidence="5 6" key="1">
    <citation type="journal article" date="2023" name="Life. Sci Alliance">
        <title>Evolutionary insights into 3D genome organization and epigenetic landscape of Vigna mungo.</title>
        <authorList>
            <person name="Junaid A."/>
            <person name="Singh B."/>
            <person name="Bhatia S."/>
        </authorList>
    </citation>
    <scope>NUCLEOTIDE SEQUENCE [LARGE SCALE GENOMIC DNA]</scope>
    <source>
        <strain evidence="5">Urdbean</strain>
    </source>
</reference>
<organism evidence="5 6">
    <name type="scientific">Vigna mungo</name>
    <name type="common">Black gram</name>
    <name type="synonym">Phaseolus mungo</name>
    <dbReference type="NCBI Taxonomy" id="3915"/>
    <lineage>
        <taxon>Eukaryota</taxon>
        <taxon>Viridiplantae</taxon>
        <taxon>Streptophyta</taxon>
        <taxon>Embryophyta</taxon>
        <taxon>Tracheophyta</taxon>
        <taxon>Spermatophyta</taxon>
        <taxon>Magnoliopsida</taxon>
        <taxon>eudicotyledons</taxon>
        <taxon>Gunneridae</taxon>
        <taxon>Pentapetalae</taxon>
        <taxon>rosids</taxon>
        <taxon>fabids</taxon>
        <taxon>Fabales</taxon>
        <taxon>Fabaceae</taxon>
        <taxon>Papilionoideae</taxon>
        <taxon>50 kb inversion clade</taxon>
        <taxon>NPAAA clade</taxon>
        <taxon>indigoferoid/millettioid clade</taxon>
        <taxon>Phaseoleae</taxon>
        <taxon>Vigna</taxon>
    </lineage>
</organism>
<feature type="domain" description="CBS" evidence="4">
    <location>
        <begin position="384"/>
        <end position="444"/>
    </location>
</feature>
<keyword evidence="2 3" id="KW-0129">CBS domain</keyword>
<feature type="domain" description="CBS" evidence="4">
    <location>
        <begin position="302"/>
        <end position="360"/>
    </location>
</feature>
<dbReference type="SUPFAM" id="SSF54631">
    <property type="entry name" value="CBS-domain pair"/>
    <property type="match status" value="2"/>
</dbReference>
<dbReference type="InterPro" id="IPR050511">
    <property type="entry name" value="AMPK_gamma/SDS23_families"/>
</dbReference>
<keyword evidence="1" id="KW-0677">Repeat</keyword>
<sequence>MAQEQEFRTSDSLSKCETYFEIIQSRKKLPLSLQETLTDAFAKIPVSSFPEVPSGKVIEILADTPVGEAVKILSERNILAAPVKDPDAADSSDWRVKYLGIIDYSAIILWVLESAELAAAAISAGSATAAGVGAGTVGALGAIALGMTSPAAMAGITAAAAGAALASGIAAENMMTKGAPQAADNLGEDFYKVLLEEEPFKSTTVKSIVKSYRWAPFVPVARDSAMLTVLLLLSKYRLRNVPVIEPDKPDMVNFITQSAVIQGLERCKGRDWFDCIAEKCISDLGLPFMSTAEARIGVLYFQFPLAVISIQSNELILEAFKQMRDNKIGGLPVVEGPRKKIVGNVSIRDIRYLLLSPEITNFRQLTVMDFLKRIVSSSLQTGNASHQPITCKPDSTLQSVIHTLSSQSIHRIHVVDGQDELVGVITLRDVISCFVTEPPYHFDDYYGFAVKEIFIQ</sequence>
<protein>
    <recommendedName>
        <fullName evidence="4">CBS domain-containing protein</fullName>
    </recommendedName>
</protein>
<dbReference type="PANTHER" id="PTHR13780">
    <property type="entry name" value="AMP-ACTIVATED PROTEIN KINASE, GAMMA REGULATORY SUBUNIT"/>
    <property type="match status" value="1"/>
</dbReference>
<name>A0AAQ3NL08_VIGMU</name>
<proteinExistence type="predicted"/>
<feature type="domain" description="CBS" evidence="4">
    <location>
        <begin position="52"/>
        <end position="117"/>
    </location>
</feature>
<keyword evidence="6" id="KW-1185">Reference proteome</keyword>
<dbReference type="CDD" id="cd02205">
    <property type="entry name" value="CBS_pair_SF"/>
    <property type="match status" value="1"/>
</dbReference>
<dbReference type="EMBL" id="CP144696">
    <property type="protein sequence ID" value="WVZ10858.1"/>
    <property type="molecule type" value="Genomic_DNA"/>
</dbReference>